<dbReference type="Pfam" id="PF04801">
    <property type="entry name" value="RPC5"/>
    <property type="match status" value="1"/>
</dbReference>
<organism evidence="1 2">
    <name type="scientific">Platanthera zijinensis</name>
    <dbReference type="NCBI Taxonomy" id="2320716"/>
    <lineage>
        <taxon>Eukaryota</taxon>
        <taxon>Viridiplantae</taxon>
        <taxon>Streptophyta</taxon>
        <taxon>Embryophyta</taxon>
        <taxon>Tracheophyta</taxon>
        <taxon>Spermatophyta</taxon>
        <taxon>Magnoliopsida</taxon>
        <taxon>Liliopsida</taxon>
        <taxon>Asparagales</taxon>
        <taxon>Orchidaceae</taxon>
        <taxon>Orchidoideae</taxon>
        <taxon>Orchideae</taxon>
        <taxon>Orchidinae</taxon>
        <taxon>Platanthera</taxon>
    </lineage>
</organism>
<sequence>MRAPCKSTQFLNDLHHDKNLEHVQINKERIFRLYGYCLFFIRNYYGREAHHHGQAKPAAAGRLYDMQFPLRPSWRPYEIDEKCKEVRIKPKLSHFEIEFSLDVDNTENYNKEVDDGLMIATQQCFYFIYSICMPLFPLAPQRPRTDSMNQPRIIFDRPSNACPSCDSDRTQFLLMLAYDFCTRESPPLNRNSSLITQEPLYSQLADIDVPMILFIDDPTILLIPDIVHVEVLFIVNPTNLCRSSYQVLELLPGLPVDTVVPIATTSDSQRRLVILSLTLLIYRTTIEP</sequence>
<dbReference type="GO" id="GO:0005666">
    <property type="term" value="C:RNA polymerase III complex"/>
    <property type="evidence" value="ECO:0007669"/>
    <property type="project" value="TreeGrafter"/>
</dbReference>
<dbReference type="GO" id="GO:0042797">
    <property type="term" value="P:tRNA transcription by RNA polymerase III"/>
    <property type="evidence" value="ECO:0007669"/>
    <property type="project" value="TreeGrafter"/>
</dbReference>
<gene>
    <name evidence="1" type="ORF">KSP39_PZI002173</name>
</gene>
<dbReference type="EMBL" id="JBBWWQ010000002">
    <property type="protein sequence ID" value="KAK8953999.1"/>
    <property type="molecule type" value="Genomic_DNA"/>
</dbReference>
<dbReference type="Proteomes" id="UP001418222">
    <property type="component" value="Unassembled WGS sequence"/>
</dbReference>
<name>A0AAP0BXA3_9ASPA</name>
<accession>A0AAP0BXA3</accession>
<comment type="caution">
    <text evidence="1">The sequence shown here is derived from an EMBL/GenBank/DDBJ whole genome shotgun (WGS) entry which is preliminary data.</text>
</comment>
<reference evidence="1 2" key="1">
    <citation type="journal article" date="2022" name="Nat. Plants">
        <title>Genomes of leafy and leafless Platanthera orchids illuminate the evolution of mycoheterotrophy.</title>
        <authorList>
            <person name="Li M.H."/>
            <person name="Liu K.W."/>
            <person name="Li Z."/>
            <person name="Lu H.C."/>
            <person name="Ye Q.L."/>
            <person name="Zhang D."/>
            <person name="Wang J.Y."/>
            <person name="Li Y.F."/>
            <person name="Zhong Z.M."/>
            <person name="Liu X."/>
            <person name="Yu X."/>
            <person name="Liu D.K."/>
            <person name="Tu X.D."/>
            <person name="Liu B."/>
            <person name="Hao Y."/>
            <person name="Liao X.Y."/>
            <person name="Jiang Y.T."/>
            <person name="Sun W.H."/>
            <person name="Chen J."/>
            <person name="Chen Y.Q."/>
            <person name="Ai Y."/>
            <person name="Zhai J.W."/>
            <person name="Wu S.S."/>
            <person name="Zhou Z."/>
            <person name="Hsiao Y.Y."/>
            <person name="Wu W.L."/>
            <person name="Chen Y.Y."/>
            <person name="Lin Y.F."/>
            <person name="Hsu J.L."/>
            <person name="Li C.Y."/>
            <person name="Wang Z.W."/>
            <person name="Zhao X."/>
            <person name="Zhong W.Y."/>
            <person name="Ma X.K."/>
            <person name="Ma L."/>
            <person name="Huang J."/>
            <person name="Chen G.Z."/>
            <person name="Huang M.Z."/>
            <person name="Huang L."/>
            <person name="Peng D.H."/>
            <person name="Luo Y.B."/>
            <person name="Zou S.Q."/>
            <person name="Chen S.P."/>
            <person name="Lan S."/>
            <person name="Tsai W.C."/>
            <person name="Van de Peer Y."/>
            <person name="Liu Z.J."/>
        </authorList>
    </citation>
    <scope>NUCLEOTIDE SEQUENCE [LARGE SCALE GENOMIC DNA]</scope>
    <source>
        <strain evidence="1">Lor287</strain>
    </source>
</reference>
<evidence type="ECO:0000313" key="1">
    <source>
        <dbReference type="EMBL" id="KAK8953999.1"/>
    </source>
</evidence>
<proteinExistence type="predicted"/>
<evidence type="ECO:0000313" key="2">
    <source>
        <dbReference type="Proteomes" id="UP001418222"/>
    </source>
</evidence>
<keyword evidence="2" id="KW-1185">Reference proteome</keyword>
<dbReference type="PANTHER" id="PTHR12069:SF0">
    <property type="entry name" value="DNA-DIRECTED RNA POLYMERASE III SUBUNIT RPC5"/>
    <property type="match status" value="1"/>
</dbReference>
<dbReference type="PANTHER" id="PTHR12069">
    <property type="entry name" value="DNA-DIRECTED RNA POLYMERASES III 80 KDA POLYPEPTIDE RNA POLYMERASE III SUBUNIT 5"/>
    <property type="match status" value="1"/>
</dbReference>
<protein>
    <submittedName>
        <fullName evidence="1">Uncharacterized protein</fullName>
    </submittedName>
</protein>
<dbReference type="InterPro" id="IPR006886">
    <property type="entry name" value="RNA_pol_III_Rpc5"/>
</dbReference>
<dbReference type="AlphaFoldDB" id="A0AAP0BXA3"/>